<feature type="domain" description="Rod shape-determining protein MreC beta-barrel core" evidence="6">
    <location>
        <begin position="116"/>
        <end position="272"/>
    </location>
</feature>
<evidence type="ECO:0000256" key="5">
    <source>
        <dbReference type="PIRNR" id="PIRNR038471"/>
    </source>
</evidence>
<dbReference type="Proteomes" id="UP000585272">
    <property type="component" value="Unassembled WGS sequence"/>
</dbReference>
<protein>
    <recommendedName>
        <fullName evidence="2 5">Cell shape-determining protein MreC</fullName>
    </recommendedName>
    <alternativeName>
        <fullName evidence="4 5">Cell shape protein MreC</fullName>
    </alternativeName>
</protein>
<evidence type="ECO:0000259" key="6">
    <source>
        <dbReference type="Pfam" id="PF04085"/>
    </source>
</evidence>
<evidence type="ECO:0000256" key="2">
    <source>
        <dbReference type="ARBA" id="ARBA00013855"/>
    </source>
</evidence>
<dbReference type="EMBL" id="JACHNU010000005">
    <property type="protein sequence ID" value="MBB4663808.1"/>
    <property type="molecule type" value="Genomic_DNA"/>
</dbReference>
<dbReference type="InterPro" id="IPR042175">
    <property type="entry name" value="Cell/Rod_MreC_2"/>
</dbReference>
<gene>
    <name evidence="7" type="ORF">BDZ31_003409</name>
</gene>
<evidence type="ECO:0000256" key="1">
    <source>
        <dbReference type="ARBA" id="ARBA00009369"/>
    </source>
</evidence>
<name>A0A840IIN9_9ACTN</name>
<dbReference type="GO" id="GO:0005886">
    <property type="term" value="C:plasma membrane"/>
    <property type="evidence" value="ECO:0007669"/>
    <property type="project" value="TreeGrafter"/>
</dbReference>
<dbReference type="Pfam" id="PF04085">
    <property type="entry name" value="MreC"/>
    <property type="match status" value="1"/>
</dbReference>
<sequence length="286" mass="30634">MLIALVVVSLILLTAYFGESAGSPLHTVQRGVIQVLSPIQEGASRALKPARDLFGWFGDTLDAKKERDQLRAQRDALLAEEIDYQVAIRENRQLRALVRMDGNHGLGSYEKETARIIVRSPNNLLRDTLQVDKGTSSGVHVGQAVIAGGGLVGQVTTAAGGTAVVTLITDQRSAVGAKVLNRGGRGDIGLVKPSIGDPLDLLVQQLPRDTKVRVGDNVVTSGVIDPRFPSPYPPNIPIGRVTKVDPAELESNNQIHISPIADLRHLDFVQILTTPPPGGEERAQVP</sequence>
<dbReference type="InterPro" id="IPR055342">
    <property type="entry name" value="MreC_beta-barrel_core"/>
</dbReference>
<accession>A0A840IIN9</accession>
<comment type="similarity">
    <text evidence="1 5">Belongs to the MreC family.</text>
</comment>
<evidence type="ECO:0000256" key="3">
    <source>
        <dbReference type="ARBA" id="ARBA00022960"/>
    </source>
</evidence>
<evidence type="ECO:0000313" key="8">
    <source>
        <dbReference type="Proteomes" id="UP000585272"/>
    </source>
</evidence>
<keyword evidence="3 5" id="KW-0133">Cell shape</keyword>
<organism evidence="7 8">
    <name type="scientific">Conexibacter arvalis</name>
    <dbReference type="NCBI Taxonomy" id="912552"/>
    <lineage>
        <taxon>Bacteria</taxon>
        <taxon>Bacillati</taxon>
        <taxon>Actinomycetota</taxon>
        <taxon>Thermoleophilia</taxon>
        <taxon>Solirubrobacterales</taxon>
        <taxon>Conexibacteraceae</taxon>
        <taxon>Conexibacter</taxon>
    </lineage>
</organism>
<evidence type="ECO:0000313" key="7">
    <source>
        <dbReference type="EMBL" id="MBB4663808.1"/>
    </source>
</evidence>
<dbReference type="Gene3D" id="2.40.10.340">
    <property type="entry name" value="Rod shape-determining protein MreC, domain 1"/>
    <property type="match status" value="1"/>
</dbReference>
<reference evidence="7 8" key="1">
    <citation type="submission" date="2020-08" db="EMBL/GenBank/DDBJ databases">
        <title>Genomic Encyclopedia of Archaeal and Bacterial Type Strains, Phase II (KMG-II): from individual species to whole genera.</title>
        <authorList>
            <person name="Goeker M."/>
        </authorList>
    </citation>
    <scope>NUCLEOTIDE SEQUENCE [LARGE SCALE GENOMIC DNA]</scope>
    <source>
        <strain evidence="7 8">DSM 23288</strain>
    </source>
</reference>
<dbReference type="RefSeq" id="WP_183343534.1">
    <property type="nucleotide sequence ID" value="NZ_JACHNU010000005.1"/>
</dbReference>
<dbReference type="InterPro" id="IPR042177">
    <property type="entry name" value="Cell/Rod_1"/>
</dbReference>
<dbReference type="AlphaFoldDB" id="A0A840IIN9"/>
<proteinExistence type="inferred from homology"/>
<dbReference type="NCBIfam" id="TIGR00219">
    <property type="entry name" value="mreC"/>
    <property type="match status" value="1"/>
</dbReference>
<dbReference type="GO" id="GO:0008360">
    <property type="term" value="P:regulation of cell shape"/>
    <property type="evidence" value="ECO:0007669"/>
    <property type="project" value="UniProtKB-KW"/>
</dbReference>
<dbReference type="PANTHER" id="PTHR34138:SF1">
    <property type="entry name" value="CELL SHAPE-DETERMINING PROTEIN MREC"/>
    <property type="match status" value="1"/>
</dbReference>
<dbReference type="Gene3D" id="2.40.10.350">
    <property type="entry name" value="Rod shape-determining protein MreC, domain 2"/>
    <property type="match status" value="1"/>
</dbReference>
<evidence type="ECO:0000256" key="4">
    <source>
        <dbReference type="ARBA" id="ARBA00032089"/>
    </source>
</evidence>
<dbReference type="InterPro" id="IPR007221">
    <property type="entry name" value="MreC"/>
</dbReference>
<dbReference type="PIRSF" id="PIRSF038471">
    <property type="entry name" value="MreC"/>
    <property type="match status" value="1"/>
</dbReference>
<keyword evidence="8" id="KW-1185">Reference proteome</keyword>
<dbReference type="PANTHER" id="PTHR34138">
    <property type="entry name" value="CELL SHAPE-DETERMINING PROTEIN MREC"/>
    <property type="match status" value="1"/>
</dbReference>
<comment type="function">
    <text evidence="5">Involved in formation and maintenance of cell shape.</text>
</comment>
<comment type="caution">
    <text evidence="7">The sequence shown here is derived from an EMBL/GenBank/DDBJ whole genome shotgun (WGS) entry which is preliminary data.</text>
</comment>